<protein>
    <submittedName>
        <fullName evidence="2">Uncharacterized protein</fullName>
    </submittedName>
</protein>
<gene>
    <name evidence="2" type="ORF">NCTC10741_00049</name>
</gene>
<name>A0A3P8JVS8_TSUPA</name>
<dbReference type="OrthoDB" id="9970431at2"/>
<dbReference type="Proteomes" id="UP000271626">
    <property type="component" value="Chromosome"/>
</dbReference>
<proteinExistence type="predicted"/>
<dbReference type="EMBL" id="LR131273">
    <property type="protein sequence ID" value="VDR36954.1"/>
    <property type="molecule type" value="Genomic_DNA"/>
</dbReference>
<keyword evidence="1" id="KW-0812">Transmembrane</keyword>
<evidence type="ECO:0000313" key="3">
    <source>
        <dbReference type="Proteomes" id="UP000271626"/>
    </source>
</evidence>
<feature type="transmembrane region" description="Helical" evidence="1">
    <location>
        <begin position="6"/>
        <end position="28"/>
    </location>
</feature>
<evidence type="ECO:0000256" key="1">
    <source>
        <dbReference type="SAM" id="Phobius"/>
    </source>
</evidence>
<organism evidence="2 3">
    <name type="scientific">Tsukamurella paurometabola</name>
    <name type="common">Corynebacterium paurometabolum</name>
    <dbReference type="NCBI Taxonomy" id="2061"/>
    <lineage>
        <taxon>Bacteria</taxon>
        <taxon>Bacillati</taxon>
        <taxon>Actinomycetota</taxon>
        <taxon>Actinomycetes</taxon>
        <taxon>Mycobacteriales</taxon>
        <taxon>Tsukamurellaceae</taxon>
        <taxon>Tsukamurella</taxon>
    </lineage>
</organism>
<accession>A0A3P8JVS8</accession>
<sequence length="112" mass="11338">MNTDLIVGLGGGGVIGTVLAAIVSAVAGRGKSRAEAAKFLTDAAAELTNIGASLTANVNTQLIAVRAELKSLAEAVDHLTERVDDVVPLIEADHPQTAAALRDANAAVKRAL</sequence>
<dbReference type="AlphaFoldDB" id="A0A3P8JVS8"/>
<reference evidence="2 3" key="1">
    <citation type="submission" date="2018-12" db="EMBL/GenBank/DDBJ databases">
        <authorList>
            <consortium name="Pathogen Informatics"/>
        </authorList>
    </citation>
    <scope>NUCLEOTIDE SEQUENCE [LARGE SCALE GENOMIC DNA]</scope>
    <source>
        <strain evidence="2 3">NCTC10741</strain>
    </source>
</reference>
<keyword evidence="1" id="KW-0472">Membrane</keyword>
<keyword evidence="1" id="KW-1133">Transmembrane helix</keyword>
<dbReference type="RefSeq" id="WP_126194405.1">
    <property type="nucleotide sequence ID" value="NZ_CP085954.1"/>
</dbReference>
<evidence type="ECO:0000313" key="2">
    <source>
        <dbReference type="EMBL" id="VDR36954.1"/>
    </source>
</evidence>